<name>A0ACB9L9F5_BAUVA</name>
<keyword evidence="2" id="KW-1185">Reference proteome</keyword>
<dbReference type="Proteomes" id="UP000828941">
    <property type="component" value="Chromosome 12"/>
</dbReference>
<sequence length="890" mass="93800">MSSGSGSRVPIPSNVMKTIQDIREITCKQHSDDEIYAVLKDCSMDPNETAQKLLYLDTFHEVRRRRDRKKEGLNTRASEDSRSKQGVQGRGGRGASGGYSSNVPDGGGGSSPAIRKENGVNPIAESVNTPSIQPVLPKTRNNAASQVTRVSAVAPNVPANQSNESSGHDSAGQPSAAIHGENGVNSTPSTQLILQKTKNNAQHQVRRMEKAMAPTGKVWLSKIRSAVDDTNNQEYSQSQAPTCKENGVNRMPSIQPVSQKTKTDTQYQVLRASAVAPSGPAKQSNKSYGHGSAGQSIKSVARSNSADGDTSKQEDAVAKASSPTPTFGTVARVDQGKSFSSSQQCQTPDPSASVADVYSSSSDPILAPSISQNSGIGGVTSKEVGSQWITDDRNHIKGSKVVPHEVGDLLASESEKSVFLNSSSKQKIPSKSNEVEKNRLLETGGSSSSSSYNVSMIIGSSSSSSSQPLPLPEISSSEVCTQPPAELRQHVTFLNHFQVPDALKAGLTFGNFDSNFGLRERSSIETGGGNNTSAALESSLCSDETATSSDQSPSSAAPVDHADYPHSPSHLIKRTSVSDSNALSGVDSKTDQPKQEALLDPEGPPTPTVQNAQNSGLNFMSTVLGTQQIQFEGAAPQTQEISQLPNFANANSQALSSSSFNPPPQNPIPVSPQSVSLFRPPYPANFFPYGHYYPPIYVSPIHQFLSPSGFPQQPSPGNMYLPGAAAGIKFPLPQFKAGANTGKMTHIGIPSGSFITPPVGYAPSPTVNAGSSTGTEDLAVSHLKENHIYTTGQLSEGSGVWMSAPGQDLSSLQINSLFNFAPQGQQLAFPPTQVGHGAFAGIYQPGQTVASPSTLLQQSQAVAGTAETVGPHPGTFPLPQHAQMNWNSNF</sequence>
<evidence type="ECO:0000313" key="2">
    <source>
        <dbReference type="Proteomes" id="UP000828941"/>
    </source>
</evidence>
<dbReference type="EMBL" id="CM039437">
    <property type="protein sequence ID" value="KAI4306242.1"/>
    <property type="molecule type" value="Genomic_DNA"/>
</dbReference>
<proteinExistence type="predicted"/>
<protein>
    <submittedName>
        <fullName evidence="1">Uncharacterized protein</fullName>
    </submittedName>
</protein>
<comment type="caution">
    <text evidence="1">The sequence shown here is derived from an EMBL/GenBank/DDBJ whole genome shotgun (WGS) entry which is preliminary data.</text>
</comment>
<organism evidence="1 2">
    <name type="scientific">Bauhinia variegata</name>
    <name type="common">Purple orchid tree</name>
    <name type="synonym">Phanera variegata</name>
    <dbReference type="NCBI Taxonomy" id="167791"/>
    <lineage>
        <taxon>Eukaryota</taxon>
        <taxon>Viridiplantae</taxon>
        <taxon>Streptophyta</taxon>
        <taxon>Embryophyta</taxon>
        <taxon>Tracheophyta</taxon>
        <taxon>Spermatophyta</taxon>
        <taxon>Magnoliopsida</taxon>
        <taxon>eudicotyledons</taxon>
        <taxon>Gunneridae</taxon>
        <taxon>Pentapetalae</taxon>
        <taxon>rosids</taxon>
        <taxon>fabids</taxon>
        <taxon>Fabales</taxon>
        <taxon>Fabaceae</taxon>
        <taxon>Cercidoideae</taxon>
        <taxon>Cercideae</taxon>
        <taxon>Bauhiniinae</taxon>
        <taxon>Bauhinia</taxon>
    </lineage>
</organism>
<reference evidence="1 2" key="1">
    <citation type="journal article" date="2022" name="DNA Res.">
        <title>Chromosomal-level genome assembly of the orchid tree Bauhinia variegata (Leguminosae; Cercidoideae) supports the allotetraploid origin hypothesis of Bauhinia.</title>
        <authorList>
            <person name="Zhong Y."/>
            <person name="Chen Y."/>
            <person name="Zheng D."/>
            <person name="Pang J."/>
            <person name="Liu Y."/>
            <person name="Luo S."/>
            <person name="Meng S."/>
            <person name="Qian L."/>
            <person name="Wei D."/>
            <person name="Dai S."/>
            <person name="Zhou R."/>
        </authorList>
    </citation>
    <scope>NUCLEOTIDE SEQUENCE [LARGE SCALE GENOMIC DNA]</scope>
    <source>
        <strain evidence="1">BV-YZ2020</strain>
    </source>
</reference>
<evidence type="ECO:0000313" key="1">
    <source>
        <dbReference type="EMBL" id="KAI4306242.1"/>
    </source>
</evidence>
<gene>
    <name evidence="1" type="ORF">L6164_029534</name>
</gene>
<accession>A0ACB9L9F5</accession>